<sequence>MNESSIRVLTRGKDPPLEDETDMIHGAKSMHDVECGSNGSVAPTDQDVASDSASVNPPGIAKQQAAVTHPIISNNELIKGEQTAQLRGFIQGKIDSNYDVGGSSSIPPDIMHSEVHEGSVDLRFGDMMGATQVWRCPWRTSGYRHEQMQGVP</sequence>
<evidence type="ECO:0000313" key="1">
    <source>
        <dbReference type="EMBL" id="KAK7394258.1"/>
    </source>
</evidence>
<dbReference type="EMBL" id="JAYMYS010000004">
    <property type="protein sequence ID" value="KAK7394258.1"/>
    <property type="molecule type" value="Genomic_DNA"/>
</dbReference>
<proteinExistence type="predicted"/>
<comment type="caution">
    <text evidence="1">The sequence shown here is derived from an EMBL/GenBank/DDBJ whole genome shotgun (WGS) entry which is preliminary data.</text>
</comment>
<dbReference type="AlphaFoldDB" id="A0AAN9XJB2"/>
<reference evidence="1 2" key="1">
    <citation type="submission" date="2024-01" db="EMBL/GenBank/DDBJ databases">
        <title>The genomes of 5 underutilized Papilionoideae crops provide insights into root nodulation and disease resistanc.</title>
        <authorList>
            <person name="Jiang F."/>
        </authorList>
    </citation>
    <scope>NUCLEOTIDE SEQUENCE [LARGE SCALE GENOMIC DNA]</scope>
    <source>
        <strain evidence="1">DUOXIRENSHENG_FW03</strain>
        <tissue evidence="1">Leaves</tissue>
    </source>
</reference>
<keyword evidence="2" id="KW-1185">Reference proteome</keyword>
<dbReference type="Proteomes" id="UP001386955">
    <property type="component" value="Unassembled WGS sequence"/>
</dbReference>
<evidence type="ECO:0000313" key="2">
    <source>
        <dbReference type="Proteomes" id="UP001386955"/>
    </source>
</evidence>
<gene>
    <name evidence="1" type="ORF">VNO78_14780</name>
</gene>
<name>A0AAN9XJB2_PSOTE</name>
<organism evidence="1 2">
    <name type="scientific">Psophocarpus tetragonolobus</name>
    <name type="common">Winged bean</name>
    <name type="synonym">Dolichos tetragonolobus</name>
    <dbReference type="NCBI Taxonomy" id="3891"/>
    <lineage>
        <taxon>Eukaryota</taxon>
        <taxon>Viridiplantae</taxon>
        <taxon>Streptophyta</taxon>
        <taxon>Embryophyta</taxon>
        <taxon>Tracheophyta</taxon>
        <taxon>Spermatophyta</taxon>
        <taxon>Magnoliopsida</taxon>
        <taxon>eudicotyledons</taxon>
        <taxon>Gunneridae</taxon>
        <taxon>Pentapetalae</taxon>
        <taxon>rosids</taxon>
        <taxon>fabids</taxon>
        <taxon>Fabales</taxon>
        <taxon>Fabaceae</taxon>
        <taxon>Papilionoideae</taxon>
        <taxon>50 kb inversion clade</taxon>
        <taxon>NPAAA clade</taxon>
        <taxon>indigoferoid/millettioid clade</taxon>
        <taxon>Phaseoleae</taxon>
        <taxon>Psophocarpus</taxon>
    </lineage>
</organism>
<protein>
    <submittedName>
        <fullName evidence="1">Uncharacterized protein</fullName>
    </submittedName>
</protein>
<accession>A0AAN9XJB2</accession>